<evidence type="ECO:0000313" key="3">
    <source>
        <dbReference type="EMBL" id="MBK1715950.1"/>
    </source>
</evidence>
<name>A0ABS1E4T8_RUBGE</name>
<evidence type="ECO:0000256" key="2">
    <source>
        <dbReference type="ARBA" id="ARBA00023239"/>
    </source>
</evidence>
<proteinExistence type="predicted"/>
<keyword evidence="1" id="KW-0479">Metal-binding</keyword>
<keyword evidence="2" id="KW-0456">Lyase</keyword>
<reference evidence="3" key="1">
    <citation type="submission" date="2017-08" db="EMBL/GenBank/DDBJ databases">
        <authorList>
            <person name="Imhoff J.F."/>
            <person name="Rahn T."/>
            <person name="Kuenzel S."/>
            <person name="Neulinger S.C."/>
        </authorList>
    </citation>
    <scope>NUCLEOTIDE SEQUENCE</scope>
    <source>
        <strain evidence="3">IM 151</strain>
    </source>
</reference>
<comment type="caution">
    <text evidence="3">The sequence shown here is derived from an EMBL/GenBank/DDBJ whole genome shotgun (WGS) entry which is preliminary data.</text>
</comment>
<dbReference type="PANTHER" id="PTHR33542:SF5">
    <property type="entry name" value="FERROCHELATASE CHE1"/>
    <property type="match status" value="1"/>
</dbReference>
<dbReference type="InterPro" id="IPR050963">
    <property type="entry name" value="Sirohydro_Cobaltochel/CbiX"/>
</dbReference>
<evidence type="ECO:0000256" key="1">
    <source>
        <dbReference type="ARBA" id="ARBA00022723"/>
    </source>
</evidence>
<keyword evidence="4" id="KW-1185">Reference proteome</keyword>
<accession>A0ABS1E4T8</accession>
<dbReference type="SUPFAM" id="SSF53800">
    <property type="entry name" value="Chelatase"/>
    <property type="match status" value="1"/>
</dbReference>
<dbReference type="EMBL" id="NRRU01000185">
    <property type="protein sequence ID" value="MBK1715950.1"/>
    <property type="molecule type" value="Genomic_DNA"/>
</dbReference>
<dbReference type="InterPro" id="IPR002762">
    <property type="entry name" value="CbiX-like"/>
</dbReference>
<gene>
    <name evidence="3" type="ORF">CKO43_24700</name>
</gene>
<dbReference type="CDD" id="cd03416">
    <property type="entry name" value="CbiX_SirB_N"/>
    <property type="match status" value="1"/>
</dbReference>
<organism evidence="3 4">
    <name type="scientific">Rubrivivax gelatinosus</name>
    <name type="common">Rhodocyclus gelatinosus</name>
    <name type="synonym">Rhodopseudomonas gelatinosa</name>
    <dbReference type="NCBI Taxonomy" id="28068"/>
    <lineage>
        <taxon>Bacteria</taxon>
        <taxon>Pseudomonadati</taxon>
        <taxon>Pseudomonadota</taxon>
        <taxon>Betaproteobacteria</taxon>
        <taxon>Burkholderiales</taxon>
        <taxon>Sphaerotilaceae</taxon>
        <taxon>Rubrivivax</taxon>
    </lineage>
</organism>
<dbReference type="Pfam" id="PF01903">
    <property type="entry name" value="CbiX"/>
    <property type="match status" value="1"/>
</dbReference>
<protein>
    <submittedName>
        <fullName evidence="3">Cobalamin biosynthesis protein CbiX</fullName>
    </submittedName>
</protein>
<dbReference type="Proteomes" id="UP001041814">
    <property type="component" value="Unassembled WGS sequence"/>
</dbReference>
<dbReference type="Gene3D" id="3.40.50.1400">
    <property type="match status" value="1"/>
</dbReference>
<reference evidence="3" key="2">
    <citation type="journal article" date="2020" name="Microorganisms">
        <title>Osmotic Adaptation and Compatible Solute Biosynthesis of Phototrophic Bacteria as Revealed from Genome Analyses.</title>
        <authorList>
            <person name="Imhoff J.F."/>
            <person name="Rahn T."/>
            <person name="Kunzel S."/>
            <person name="Keller A."/>
            <person name="Neulinger S.C."/>
        </authorList>
    </citation>
    <scope>NUCLEOTIDE SEQUENCE</scope>
    <source>
        <strain evidence="3">IM 151</strain>
    </source>
</reference>
<dbReference type="PANTHER" id="PTHR33542">
    <property type="entry name" value="SIROHYDROCHLORIN FERROCHELATASE, CHLOROPLASTIC"/>
    <property type="match status" value="1"/>
</dbReference>
<evidence type="ECO:0000313" key="4">
    <source>
        <dbReference type="Proteomes" id="UP001041814"/>
    </source>
</evidence>
<sequence length="123" mass="12687">MSRGLVLFAHGARDPRWAEPFEAVAANVRAAAPGVQVRLAFLEFMQPDLASAGDELAAAGCTDIAVVPLFLGAGGHVRRDVPGLLEALAARHPDTRFRLHPAVGASPEVVAAMAAAAVRALGT</sequence>
<dbReference type="RefSeq" id="WP_200230703.1">
    <property type="nucleotide sequence ID" value="NZ_NRRT01000051.1"/>
</dbReference>